<dbReference type="Proteomes" id="UP000786183">
    <property type="component" value="Unassembled WGS sequence"/>
</dbReference>
<evidence type="ECO:0000313" key="2">
    <source>
        <dbReference type="Proteomes" id="UP000786183"/>
    </source>
</evidence>
<name>A0ABS7WS38_9BACT</name>
<dbReference type="RefSeq" id="WP_224325377.1">
    <property type="nucleotide sequence ID" value="NZ_JACGBB010000010.1"/>
</dbReference>
<keyword evidence="2" id="KW-1185">Reference proteome</keyword>
<proteinExistence type="predicted"/>
<dbReference type="EMBL" id="JACGBB010000010">
    <property type="protein sequence ID" value="MBZ7987569.1"/>
    <property type="molecule type" value="Genomic_DNA"/>
</dbReference>
<sequence length="172" mass="20320">MKFKEIKNITNILCEHNKKFLFLKFNQRLQDLIKIMPIDIKSLLTQSGVVCDIFFKNNKKILRIRTKHPAITQQLKLDSNKKQILQVLKIYKKYGQDKYIKEISDEELIIQTSLTLKKSYDKISHQVIISPIKSEGEFKNIATKSEHALLVDKIKKNIKKRNIYARELIKNH</sequence>
<protein>
    <submittedName>
        <fullName evidence="1">Uncharacterized protein</fullName>
    </submittedName>
</protein>
<evidence type="ECO:0000313" key="1">
    <source>
        <dbReference type="EMBL" id="MBZ7987569.1"/>
    </source>
</evidence>
<gene>
    <name evidence="1" type="ORF">AVCANL283_05585</name>
</gene>
<reference evidence="1 2" key="1">
    <citation type="submission" date="2020-07" db="EMBL/GenBank/DDBJ databases">
        <title>Transfer of Campylobacter canadensis to the novel genus Avispirillum gen. nov., that also includes two novel species recovered from migratory waterfowl: Avispirillum anseris sp. nov. and Avispirillum brantae sp. nov.</title>
        <authorList>
            <person name="Miller W.G."/>
            <person name="Chapman M.H."/>
            <person name="Yee E."/>
            <person name="Inglis G.D."/>
        </authorList>
    </citation>
    <scope>NUCLEOTIDE SEQUENCE [LARGE SCALE GENOMIC DNA]</scope>
    <source>
        <strain evidence="1 2">L283</strain>
    </source>
</reference>
<comment type="caution">
    <text evidence="1">The sequence shown here is derived from an EMBL/GenBank/DDBJ whole genome shotgun (WGS) entry which is preliminary data.</text>
</comment>
<organism evidence="1 2">
    <name type="scientific">Campylobacter canadensis</name>
    <dbReference type="NCBI Taxonomy" id="449520"/>
    <lineage>
        <taxon>Bacteria</taxon>
        <taxon>Pseudomonadati</taxon>
        <taxon>Campylobacterota</taxon>
        <taxon>Epsilonproteobacteria</taxon>
        <taxon>Campylobacterales</taxon>
        <taxon>Campylobacteraceae</taxon>
        <taxon>Campylobacter</taxon>
    </lineage>
</organism>
<accession>A0ABS7WS38</accession>